<evidence type="ECO:0000256" key="5">
    <source>
        <dbReference type="ARBA" id="ARBA00022777"/>
    </source>
</evidence>
<organism evidence="8 9">
    <name type="scientific">Phakopsora pachyrhizi</name>
    <name type="common">Asian soybean rust disease fungus</name>
    <dbReference type="NCBI Taxonomy" id="170000"/>
    <lineage>
        <taxon>Eukaryota</taxon>
        <taxon>Fungi</taxon>
        <taxon>Dikarya</taxon>
        <taxon>Basidiomycota</taxon>
        <taxon>Pucciniomycotina</taxon>
        <taxon>Pucciniomycetes</taxon>
        <taxon>Pucciniales</taxon>
        <taxon>Phakopsoraceae</taxon>
        <taxon>Phakopsora</taxon>
    </lineage>
</organism>
<dbReference type="Pfam" id="PF00786">
    <property type="entry name" value="PBD"/>
    <property type="match status" value="1"/>
</dbReference>
<evidence type="ECO:0000259" key="7">
    <source>
        <dbReference type="Pfam" id="PF00786"/>
    </source>
</evidence>
<name>A0AAV0AEE6_PHAPC</name>
<comment type="caution">
    <text evidence="8">The sequence shown here is derived from an EMBL/GenBank/DDBJ whole genome shotgun (WGS) entry which is preliminary data.</text>
</comment>
<evidence type="ECO:0000256" key="6">
    <source>
        <dbReference type="ARBA" id="ARBA00022840"/>
    </source>
</evidence>
<dbReference type="GO" id="GO:0005524">
    <property type="term" value="F:ATP binding"/>
    <property type="evidence" value="ECO:0007669"/>
    <property type="project" value="UniProtKB-KW"/>
</dbReference>
<evidence type="ECO:0000256" key="3">
    <source>
        <dbReference type="ARBA" id="ARBA00022679"/>
    </source>
</evidence>
<feature type="domain" description="CRIB" evidence="7">
    <location>
        <begin position="3"/>
        <end position="49"/>
    </location>
</feature>
<reference evidence="8" key="1">
    <citation type="submission" date="2022-06" db="EMBL/GenBank/DDBJ databases">
        <authorList>
            <consortium name="SYNGENTA / RWTH Aachen University"/>
        </authorList>
    </citation>
    <scope>NUCLEOTIDE SEQUENCE</scope>
</reference>
<evidence type="ECO:0000313" key="9">
    <source>
        <dbReference type="Proteomes" id="UP001153365"/>
    </source>
</evidence>
<dbReference type="InterPro" id="IPR000095">
    <property type="entry name" value="CRIB_dom"/>
</dbReference>
<keyword evidence="3" id="KW-0808">Transferase</keyword>
<dbReference type="InterPro" id="IPR036936">
    <property type="entry name" value="CRIB_dom_sf"/>
</dbReference>
<evidence type="ECO:0000313" key="8">
    <source>
        <dbReference type="EMBL" id="CAH7666436.1"/>
    </source>
</evidence>
<accession>A0AAV0AEE6</accession>
<keyword evidence="5" id="KW-0418">Kinase</keyword>
<dbReference type="GO" id="GO:0004674">
    <property type="term" value="F:protein serine/threonine kinase activity"/>
    <property type="evidence" value="ECO:0007669"/>
    <property type="project" value="UniProtKB-KW"/>
</dbReference>
<gene>
    <name evidence="8" type="ORF">PPACK8108_LOCUS790</name>
</gene>
<evidence type="ECO:0000256" key="2">
    <source>
        <dbReference type="ARBA" id="ARBA00022527"/>
    </source>
</evidence>
<keyword evidence="6" id="KW-0067">ATP-binding</keyword>
<evidence type="ECO:0000256" key="1">
    <source>
        <dbReference type="ARBA" id="ARBA00012513"/>
    </source>
</evidence>
<proteinExistence type="predicted"/>
<keyword evidence="2" id="KW-0723">Serine/threonine-protein kinase</keyword>
<dbReference type="Gene3D" id="3.90.810.10">
    <property type="entry name" value="CRIB domain"/>
    <property type="match status" value="1"/>
</dbReference>
<dbReference type="Proteomes" id="UP001153365">
    <property type="component" value="Unassembled WGS sequence"/>
</dbReference>
<dbReference type="EC" id="2.7.11.1" evidence="1"/>
<dbReference type="InterPro" id="IPR033923">
    <property type="entry name" value="PAK_BD"/>
</dbReference>
<keyword evidence="9" id="KW-1185">Reference proteome</keyword>
<protein>
    <recommendedName>
        <fullName evidence="1">non-specific serine/threonine protein kinase</fullName>
        <ecNumber evidence="1">2.7.11.1</ecNumber>
    </recommendedName>
</protein>
<evidence type="ECO:0000256" key="4">
    <source>
        <dbReference type="ARBA" id="ARBA00022741"/>
    </source>
</evidence>
<sequence>MCVSNPTNCVHQVHISFDFISGGLPGLPDQWTRLLTSSAIRKEDYAKNP</sequence>
<dbReference type="AlphaFoldDB" id="A0AAV0AEE6"/>
<dbReference type="EMBL" id="CALTRL010000110">
    <property type="protein sequence ID" value="CAH7666436.1"/>
    <property type="molecule type" value="Genomic_DNA"/>
</dbReference>
<dbReference type="CDD" id="cd01093">
    <property type="entry name" value="CRIB_PAK_like"/>
    <property type="match status" value="1"/>
</dbReference>
<keyword evidence="4" id="KW-0547">Nucleotide-binding</keyword>